<dbReference type="Gene3D" id="3.40.250.10">
    <property type="entry name" value="Rhodanese-like domain"/>
    <property type="match status" value="1"/>
</dbReference>
<keyword evidence="1" id="KW-1133">Transmembrane helix</keyword>
<dbReference type="PANTHER" id="PTHR43031">
    <property type="entry name" value="FAD-DEPENDENT OXIDOREDUCTASE"/>
    <property type="match status" value="1"/>
</dbReference>
<feature type="domain" description="Rhodanese" evidence="2">
    <location>
        <begin position="46"/>
        <end position="134"/>
    </location>
</feature>
<proteinExistence type="predicted"/>
<protein>
    <submittedName>
        <fullName evidence="3">Rhodanese-like domain-containing protein</fullName>
    </submittedName>
</protein>
<organism evidence="3 4">
    <name type="scientific">SAR86 cluster bacterium</name>
    <dbReference type="NCBI Taxonomy" id="2030880"/>
    <lineage>
        <taxon>Bacteria</taxon>
        <taxon>Pseudomonadati</taxon>
        <taxon>Pseudomonadota</taxon>
        <taxon>Gammaproteobacteria</taxon>
        <taxon>SAR86 cluster</taxon>
    </lineage>
</organism>
<sequence>MDIFDFLITRWYFSLPLVTTLIMWWFYESTKGGKKIGPNEAVSLVNSGEALFLDIRDKDSYDSGHIHGSINIKKDDFKKQEHLLTTGKSIIVVSENGIDSGGAGVELKNLGVERVMLLKYGLISWAEESLPLVK</sequence>
<keyword evidence="1" id="KW-0812">Transmembrane</keyword>
<gene>
    <name evidence="3" type="ORF">EVA92_04920</name>
</gene>
<comment type="caution">
    <text evidence="3">The sequence shown here is derived from an EMBL/GenBank/DDBJ whole genome shotgun (WGS) entry which is preliminary data.</text>
</comment>
<dbReference type="InterPro" id="IPR001763">
    <property type="entry name" value="Rhodanese-like_dom"/>
</dbReference>
<reference evidence="3 4" key="1">
    <citation type="submission" date="2019-02" db="EMBL/GenBank/DDBJ databases">
        <title>Prokaryotic population dynamics and viral predation in marine succession experiment using metagenomics: the confinement effect.</title>
        <authorList>
            <person name="Haro-Moreno J.M."/>
            <person name="Rodriguez-Valera F."/>
            <person name="Lopez-Perez M."/>
        </authorList>
    </citation>
    <scope>NUCLEOTIDE SEQUENCE [LARGE SCALE GENOMIC DNA]</scope>
    <source>
        <strain evidence="3">MED-G159</strain>
    </source>
</reference>
<keyword evidence="1" id="KW-0472">Membrane</keyword>
<dbReference type="InterPro" id="IPR036873">
    <property type="entry name" value="Rhodanese-like_dom_sf"/>
</dbReference>
<dbReference type="CDD" id="cd00158">
    <property type="entry name" value="RHOD"/>
    <property type="match status" value="1"/>
</dbReference>
<feature type="transmembrane region" description="Helical" evidence="1">
    <location>
        <begin position="6"/>
        <end position="27"/>
    </location>
</feature>
<evidence type="ECO:0000259" key="2">
    <source>
        <dbReference type="PROSITE" id="PS50206"/>
    </source>
</evidence>
<evidence type="ECO:0000313" key="4">
    <source>
        <dbReference type="Proteomes" id="UP000315825"/>
    </source>
</evidence>
<dbReference type="Proteomes" id="UP000315825">
    <property type="component" value="Unassembled WGS sequence"/>
</dbReference>
<evidence type="ECO:0000313" key="3">
    <source>
        <dbReference type="EMBL" id="RZO25541.1"/>
    </source>
</evidence>
<dbReference type="Pfam" id="PF00581">
    <property type="entry name" value="Rhodanese"/>
    <property type="match status" value="1"/>
</dbReference>
<dbReference type="SMART" id="SM00450">
    <property type="entry name" value="RHOD"/>
    <property type="match status" value="1"/>
</dbReference>
<dbReference type="AlphaFoldDB" id="A0A520MWE5"/>
<dbReference type="EMBL" id="SHBE01000015">
    <property type="protein sequence ID" value="RZO25541.1"/>
    <property type="molecule type" value="Genomic_DNA"/>
</dbReference>
<dbReference type="PANTHER" id="PTHR43031:SF18">
    <property type="entry name" value="RHODANESE-RELATED SULFURTRANSFERASES"/>
    <property type="match status" value="1"/>
</dbReference>
<evidence type="ECO:0000256" key="1">
    <source>
        <dbReference type="SAM" id="Phobius"/>
    </source>
</evidence>
<dbReference type="InterPro" id="IPR050229">
    <property type="entry name" value="GlpE_sulfurtransferase"/>
</dbReference>
<dbReference type="PROSITE" id="PS50206">
    <property type="entry name" value="RHODANESE_3"/>
    <property type="match status" value="1"/>
</dbReference>
<dbReference type="SUPFAM" id="SSF52821">
    <property type="entry name" value="Rhodanese/Cell cycle control phosphatase"/>
    <property type="match status" value="1"/>
</dbReference>
<accession>A0A520MWE5</accession>
<name>A0A520MWE5_9GAMM</name>